<dbReference type="GO" id="GO:0005743">
    <property type="term" value="C:mitochondrial inner membrane"/>
    <property type="evidence" value="ECO:0007669"/>
    <property type="project" value="UniProtKB-SubCell"/>
</dbReference>
<keyword evidence="7" id="KW-0496">Mitochondrion</keyword>
<dbReference type="GO" id="GO:0032979">
    <property type="term" value="P:protein insertion into mitochondrial inner membrane from matrix"/>
    <property type="evidence" value="ECO:0007669"/>
    <property type="project" value="TreeGrafter"/>
</dbReference>
<dbReference type="Pfam" id="PF02096">
    <property type="entry name" value="60KD_IMP"/>
    <property type="match status" value="1"/>
</dbReference>
<reference evidence="13" key="1">
    <citation type="submission" date="2025-08" db="UniProtKB">
        <authorList>
            <consortium name="RefSeq"/>
        </authorList>
    </citation>
    <scope>IDENTIFICATION</scope>
</reference>
<keyword evidence="12" id="KW-1185">Reference proteome</keyword>
<evidence type="ECO:0000256" key="7">
    <source>
        <dbReference type="ARBA" id="ARBA00023128"/>
    </source>
</evidence>
<protein>
    <submittedName>
        <fullName evidence="13">Mitochondrial inner membrane protein OXA1L</fullName>
    </submittedName>
</protein>
<sequence length="417" mass="46809">MFSRFSLYTNYRILCTTNNVKQKILTNRSMHLSCQIGSGSVKTFRVLTISKQNPILGAAFVRHASSENASVQSVPAINPLDQIPDAPVPNTLMNDVSEVITSVGEPSLSSIGLGGYTPVGMVQQCLQFLHIGCDLPWWAAIVVGTVCVRILLFPLVILSQKNAAKMNNYLPQMQHLQMKLTEARQSGNQIEAARYAQELLLFMKQKDLNPLKNMIVPVAQAPIFLSFFMGLRKMTNVPIESMRDGGLWWFTDLTVPDPLYILPIITSATLWVTIELGTDSAKLEQFGMFRYVLRLVPLCILPFTINFPGAILCYWVSTNFISLIQVGILKIPKVRNYFKIDAMITHDKSKLPANKGFVKGFKESWTNMKISRQLNERARVDEIEFQKAGRGPIVKTYPYDPTNKNSTNSAAILTKKR</sequence>
<evidence type="ECO:0000256" key="9">
    <source>
        <dbReference type="RuleBase" id="RU003945"/>
    </source>
</evidence>
<evidence type="ECO:0000256" key="6">
    <source>
        <dbReference type="ARBA" id="ARBA00022989"/>
    </source>
</evidence>
<dbReference type="Proteomes" id="UP000694920">
    <property type="component" value="Unplaced"/>
</dbReference>
<evidence type="ECO:0000313" key="13">
    <source>
        <dbReference type="RefSeq" id="XP_015608293.1"/>
    </source>
</evidence>
<dbReference type="PANTHER" id="PTHR12428">
    <property type="entry name" value="OXA1"/>
    <property type="match status" value="1"/>
</dbReference>
<evidence type="ECO:0000256" key="10">
    <source>
        <dbReference type="SAM" id="Phobius"/>
    </source>
</evidence>
<dbReference type="GO" id="GO:0032977">
    <property type="term" value="F:membrane insertase activity"/>
    <property type="evidence" value="ECO:0007669"/>
    <property type="project" value="InterPro"/>
</dbReference>
<evidence type="ECO:0000313" key="12">
    <source>
        <dbReference type="Proteomes" id="UP000694920"/>
    </source>
</evidence>
<comment type="similarity">
    <text evidence="2 9">Belongs to the OXA1/ALB3/YidC family.</text>
</comment>
<dbReference type="PANTHER" id="PTHR12428:SF66">
    <property type="entry name" value="MITOCHONDRIAL INNER MEMBRANE PROTEIN OXA1L"/>
    <property type="match status" value="1"/>
</dbReference>
<dbReference type="KEGG" id="ccin:107274062"/>
<keyword evidence="3 9" id="KW-0812">Transmembrane</keyword>
<dbReference type="AlphaFoldDB" id="A0AAJ7CE46"/>
<evidence type="ECO:0000259" key="11">
    <source>
        <dbReference type="Pfam" id="PF02096"/>
    </source>
</evidence>
<evidence type="ECO:0000256" key="1">
    <source>
        <dbReference type="ARBA" id="ARBA00004448"/>
    </source>
</evidence>
<keyword evidence="5" id="KW-0809">Transit peptide</keyword>
<dbReference type="InterPro" id="IPR028055">
    <property type="entry name" value="YidC/Oxa/ALB_C"/>
</dbReference>
<accession>A0AAJ7CE46</accession>
<dbReference type="RefSeq" id="XP_015608293.1">
    <property type="nucleotide sequence ID" value="XM_015752807.2"/>
</dbReference>
<proteinExistence type="inferred from homology"/>
<keyword evidence="8 10" id="KW-0472">Membrane</keyword>
<evidence type="ECO:0000256" key="8">
    <source>
        <dbReference type="ARBA" id="ARBA00023136"/>
    </source>
</evidence>
<evidence type="ECO:0000256" key="4">
    <source>
        <dbReference type="ARBA" id="ARBA00022792"/>
    </source>
</evidence>
<comment type="subcellular location">
    <subcellularLocation>
        <location evidence="9">Membrane</location>
        <topology evidence="9">Multi-pass membrane protein</topology>
    </subcellularLocation>
    <subcellularLocation>
        <location evidence="1">Mitochondrion inner membrane</location>
        <topology evidence="1">Multi-pass membrane protein</topology>
    </subcellularLocation>
</comment>
<gene>
    <name evidence="13" type="primary">LOC107274062</name>
</gene>
<evidence type="ECO:0000256" key="3">
    <source>
        <dbReference type="ARBA" id="ARBA00022692"/>
    </source>
</evidence>
<evidence type="ECO:0000256" key="2">
    <source>
        <dbReference type="ARBA" id="ARBA00009877"/>
    </source>
</evidence>
<dbReference type="InterPro" id="IPR001708">
    <property type="entry name" value="YidC/ALB3/OXA1/COX18"/>
</dbReference>
<dbReference type="CDD" id="cd20069">
    <property type="entry name" value="5TM_Oxa1-like"/>
    <property type="match status" value="1"/>
</dbReference>
<keyword evidence="4" id="KW-0999">Mitochondrion inner membrane</keyword>
<feature type="transmembrane region" description="Helical" evidence="10">
    <location>
        <begin position="135"/>
        <end position="158"/>
    </location>
</feature>
<keyword evidence="6 10" id="KW-1133">Transmembrane helix</keyword>
<dbReference type="CTD" id="5018"/>
<organism evidence="12 13">
    <name type="scientific">Cephus cinctus</name>
    <name type="common">Wheat stem sawfly</name>
    <dbReference type="NCBI Taxonomy" id="211228"/>
    <lineage>
        <taxon>Eukaryota</taxon>
        <taxon>Metazoa</taxon>
        <taxon>Ecdysozoa</taxon>
        <taxon>Arthropoda</taxon>
        <taxon>Hexapoda</taxon>
        <taxon>Insecta</taxon>
        <taxon>Pterygota</taxon>
        <taxon>Neoptera</taxon>
        <taxon>Endopterygota</taxon>
        <taxon>Hymenoptera</taxon>
        <taxon>Cephoidea</taxon>
        <taxon>Cephidae</taxon>
        <taxon>Cephus</taxon>
    </lineage>
</organism>
<feature type="domain" description="Membrane insertase YidC/Oxa/ALB C-terminal" evidence="11">
    <location>
        <begin position="137"/>
        <end position="326"/>
    </location>
</feature>
<name>A0AAJ7CE46_CEPCN</name>
<evidence type="ECO:0000256" key="5">
    <source>
        <dbReference type="ARBA" id="ARBA00022946"/>
    </source>
</evidence>
<dbReference type="NCBIfam" id="TIGR03592">
    <property type="entry name" value="yidC_oxa1_cterm"/>
    <property type="match status" value="1"/>
</dbReference>
<dbReference type="GeneID" id="107274062"/>